<evidence type="ECO:0000256" key="4">
    <source>
        <dbReference type="ARBA" id="ARBA00022692"/>
    </source>
</evidence>
<dbReference type="SUPFAM" id="SSF103473">
    <property type="entry name" value="MFS general substrate transporter"/>
    <property type="match status" value="1"/>
</dbReference>
<feature type="transmembrane region" description="Helical" evidence="7">
    <location>
        <begin position="315"/>
        <end position="337"/>
    </location>
</feature>
<dbReference type="PANTHER" id="PTHR42718:SF46">
    <property type="entry name" value="BLR6921 PROTEIN"/>
    <property type="match status" value="1"/>
</dbReference>
<dbReference type="CDD" id="cd17321">
    <property type="entry name" value="MFS_MMR_MDR_like"/>
    <property type="match status" value="1"/>
</dbReference>
<comment type="subcellular location">
    <subcellularLocation>
        <location evidence="1">Cell membrane</location>
        <topology evidence="1">Multi-pass membrane protein</topology>
    </subcellularLocation>
</comment>
<evidence type="ECO:0000256" key="5">
    <source>
        <dbReference type="ARBA" id="ARBA00022989"/>
    </source>
</evidence>
<dbReference type="Pfam" id="PF07690">
    <property type="entry name" value="MFS_1"/>
    <property type="match status" value="1"/>
</dbReference>
<keyword evidence="4 7" id="KW-0812">Transmembrane</keyword>
<keyword evidence="6 7" id="KW-0472">Membrane</keyword>
<organism evidence="9 10">
    <name type="scientific">Leucobacter insecticola</name>
    <dbReference type="NCBI Taxonomy" id="2714934"/>
    <lineage>
        <taxon>Bacteria</taxon>
        <taxon>Bacillati</taxon>
        <taxon>Actinomycetota</taxon>
        <taxon>Actinomycetes</taxon>
        <taxon>Micrococcales</taxon>
        <taxon>Microbacteriaceae</taxon>
        <taxon>Leucobacter</taxon>
    </lineage>
</organism>
<protein>
    <submittedName>
        <fullName evidence="9">MFS transporter</fullName>
    </submittedName>
</protein>
<keyword evidence="2" id="KW-0813">Transport</keyword>
<feature type="transmembrane region" description="Helical" evidence="7">
    <location>
        <begin position="84"/>
        <end position="103"/>
    </location>
</feature>
<keyword evidence="3" id="KW-1003">Cell membrane</keyword>
<dbReference type="Proteomes" id="UP000501387">
    <property type="component" value="Chromosome"/>
</dbReference>
<dbReference type="InterPro" id="IPR036259">
    <property type="entry name" value="MFS_trans_sf"/>
</dbReference>
<dbReference type="InterPro" id="IPR005829">
    <property type="entry name" value="Sugar_transporter_CS"/>
</dbReference>
<evidence type="ECO:0000256" key="2">
    <source>
        <dbReference type="ARBA" id="ARBA00022448"/>
    </source>
</evidence>
<accession>A0A6G8FIN5</accession>
<sequence>MTPTPATRPRYAISQPRVLIVCAVSQLLVILDTSVLSVATPQIGSELGFSPVSLQLIANSYTAALAATILLMGRIADRFGRRRILVGGLVLFGFASLVGGLAPTQAVFLIARIFQGFASAGIVASNLALLVECFPEKPARLRAIGIWGAAGGSGGAIGALLGGIAVEHASWRVALLVNVPVVLTLLLGPMRRTGRDHITGGGATGSAGGFLIPTRLFKKRGVLTAAAIMFVGGGAIASAFYFITLHLQLSEGFGPLQTGLMFLPLSLAVLATGGQSTRIQLRLGARRALQLATLLMFFGLGITAALFAASLPLAGAFSSAIFGVGVSLVLSGTASVATGHVDPADAGSVSGMIATSQHFGAVLILAALVWLSTKLSLPLATQGEYLLPLLCAAAVCLIALLLTPGIPRGRNNQR</sequence>
<feature type="transmembrane region" description="Helical" evidence="7">
    <location>
        <begin position="349"/>
        <end position="373"/>
    </location>
</feature>
<dbReference type="PROSITE" id="PS00216">
    <property type="entry name" value="SUGAR_TRANSPORT_1"/>
    <property type="match status" value="1"/>
</dbReference>
<feature type="transmembrane region" description="Helical" evidence="7">
    <location>
        <begin position="385"/>
        <end position="406"/>
    </location>
</feature>
<feature type="transmembrane region" description="Helical" evidence="7">
    <location>
        <begin position="109"/>
        <end position="131"/>
    </location>
</feature>
<feature type="transmembrane region" description="Helical" evidence="7">
    <location>
        <begin position="18"/>
        <end position="40"/>
    </location>
</feature>
<evidence type="ECO:0000256" key="7">
    <source>
        <dbReference type="SAM" id="Phobius"/>
    </source>
</evidence>
<keyword evidence="5 7" id="KW-1133">Transmembrane helix</keyword>
<name>A0A6G8FIN5_9MICO</name>
<feature type="transmembrane region" description="Helical" evidence="7">
    <location>
        <begin position="256"/>
        <end position="276"/>
    </location>
</feature>
<dbReference type="PANTHER" id="PTHR42718">
    <property type="entry name" value="MAJOR FACILITATOR SUPERFAMILY MULTIDRUG TRANSPORTER MFSC"/>
    <property type="match status" value="1"/>
</dbReference>
<gene>
    <name evidence="9" type="ORF">G7067_07555</name>
</gene>
<evidence type="ECO:0000256" key="1">
    <source>
        <dbReference type="ARBA" id="ARBA00004651"/>
    </source>
</evidence>
<dbReference type="PRINTS" id="PR01036">
    <property type="entry name" value="TCRTETB"/>
</dbReference>
<proteinExistence type="predicted"/>
<dbReference type="AlphaFoldDB" id="A0A6G8FIN5"/>
<dbReference type="KEGG" id="lins:G7067_07555"/>
<reference evidence="9 10" key="1">
    <citation type="submission" date="2020-03" db="EMBL/GenBank/DDBJ databases">
        <title>Leucobacter sp. nov., isolated from beetles.</title>
        <authorList>
            <person name="Hyun D.-W."/>
            <person name="Bae J.-W."/>
        </authorList>
    </citation>
    <scope>NUCLEOTIDE SEQUENCE [LARGE SCALE GENOMIC DNA]</scope>
    <source>
        <strain evidence="9 10">HDW9B</strain>
    </source>
</reference>
<dbReference type="GO" id="GO:0005886">
    <property type="term" value="C:plasma membrane"/>
    <property type="evidence" value="ECO:0007669"/>
    <property type="project" value="UniProtKB-SubCell"/>
</dbReference>
<evidence type="ECO:0000256" key="6">
    <source>
        <dbReference type="ARBA" id="ARBA00023136"/>
    </source>
</evidence>
<keyword evidence="10" id="KW-1185">Reference proteome</keyword>
<dbReference type="InterPro" id="IPR011701">
    <property type="entry name" value="MFS"/>
</dbReference>
<feature type="transmembrane region" description="Helical" evidence="7">
    <location>
        <begin position="288"/>
        <end position="309"/>
    </location>
</feature>
<dbReference type="EMBL" id="CP049934">
    <property type="protein sequence ID" value="QIM16310.1"/>
    <property type="molecule type" value="Genomic_DNA"/>
</dbReference>
<dbReference type="RefSeq" id="WP_166323205.1">
    <property type="nucleotide sequence ID" value="NZ_CP049934.1"/>
</dbReference>
<evidence type="ECO:0000256" key="3">
    <source>
        <dbReference type="ARBA" id="ARBA00022475"/>
    </source>
</evidence>
<dbReference type="GO" id="GO:0022857">
    <property type="term" value="F:transmembrane transporter activity"/>
    <property type="evidence" value="ECO:0007669"/>
    <property type="project" value="InterPro"/>
</dbReference>
<feature type="transmembrane region" description="Helical" evidence="7">
    <location>
        <begin position="171"/>
        <end position="188"/>
    </location>
</feature>
<feature type="transmembrane region" description="Helical" evidence="7">
    <location>
        <begin position="143"/>
        <end position="165"/>
    </location>
</feature>
<evidence type="ECO:0000313" key="10">
    <source>
        <dbReference type="Proteomes" id="UP000501387"/>
    </source>
</evidence>
<feature type="transmembrane region" description="Helical" evidence="7">
    <location>
        <begin position="52"/>
        <end position="72"/>
    </location>
</feature>
<feature type="transmembrane region" description="Helical" evidence="7">
    <location>
        <begin position="222"/>
        <end position="244"/>
    </location>
</feature>
<evidence type="ECO:0000313" key="9">
    <source>
        <dbReference type="EMBL" id="QIM16310.1"/>
    </source>
</evidence>
<evidence type="ECO:0000259" key="8">
    <source>
        <dbReference type="PROSITE" id="PS50850"/>
    </source>
</evidence>
<dbReference type="InterPro" id="IPR020846">
    <property type="entry name" value="MFS_dom"/>
</dbReference>
<dbReference type="PROSITE" id="PS50850">
    <property type="entry name" value="MFS"/>
    <property type="match status" value="1"/>
</dbReference>
<dbReference type="Gene3D" id="1.20.1250.20">
    <property type="entry name" value="MFS general substrate transporter like domains"/>
    <property type="match status" value="1"/>
</dbReference>
<feature type="domain" description="Major facilitator superfamily (MFS) profile" evidence="8">
    <location>
        <begin position="18"/>
        <end position="411"/>
    </location>
</feature>